<evidence type="ECO:0000313" key="3">
    <source>
        <dbReference type="Proteomes" id="UP000276215"/>
    </source>
</evidence>
<feature type="compositionally biased region" description="Low complexity" evidence="1">
    <location>
        <begin position="56"/>
        <end position="86"/>
    </location>
</feature>
<dbReference type="EMBL" id="ML120354">
    <property type="protein sequence ID" value="RPB05135.1"/>
    <property type="molecule type" value="Genomic_DNA"/>
</dbReference>
<reference evidence="2 3" key="1">
    <citation type="journal article" date="2018" name="Nat. Ecol. Evol.">
        <title>Pezizomycetes genomes reveal the molecular basis of ectomycorrhizal truffle lifestyle.</title>
        <authorList>
            <person name="Murat C."/>
            <person name="Payen T."/>
            <person name="Noel B."/>
            <person name="Kuo A."/>
            <person name="Morin E."/>
            <person name="Chen J."/>
            <person name="Kohler A."/>
            <person name="Krizsan K."/>
            <person name="Balestrini R."/>
            <person name="Da Silva C."/>
            <person name="Montanini B."/>
            <person name="Hainaut M."/>
            <person name="Levati E."/>
            <person name="Barry K.W."/>
            <person name="Belfiori B."/>
            <person name="Cichocki N."/>
            <person name="Clum A."/>
            <person name="Dockter R.B."/>
            <person name="Fauchery L."/>
            <person name="Guy J."/>
            <person name="Iotti M."/>
            <person name="Le Tacon F."/>
            <person name="Lindquist E.A."/>
            <person name="Lipzen A."/>
            <person name="Malagnac F."/>
            <person name="Mello A."/>
            <person name="Molinier V."/>
            <person name="Miyauchi S."/>
            <person name="Poulain J."/>
            <person name="Riccioni C."/>
            <person name="Rubini A."/>
            <person name="Sitrit Y."/>
            <person name="Splivallo R."/>
            <person name="Traeger S."/>
            <person name="Wang M."/>
            <person name="Zifcakova L."/>
            <person name="Wipf D."/>
            <person name="Zambonelli A."/>
            <person name="Paolocci F."/>
            <person name="Nowrousian M."/>
            <person name="Ottonello S."/>
            <person name="Baldrian P."/>
            <person name="Spatafora J.W."/>
            <person name="Henrissat B."/>
            <person name="Nagy L.G."/>
            <person name="Aury J.M."/>
            <person name="Wincker P."/>
            <person name="Grigoriev I.V."/>
            <person name="Bonfante P."/>
            <person name="Martin F.M."/>
        </authorList>
    </citation>
    <scope>NUCLEOTIDE SEQUENCE [LARGE SCALE GENOMIC DNA]</scope>
    <source>
        <strain evidence="2 3">120613-1</strain>
    </source>
</reference>
<sequence>MTAGGGLAILDLLPIENSPASLRPNASSISSSPPPPSPRALLRFLRNILLQNDLLASPSSSSSSSSSSAIASGTADADADPAIADASISRGGRGGGGEDVRQ</sequence>
<name>A0A3N4KGZ8_9PEZI</name>
<feature type="region of interest" description="Disordered" evidence="1">
    <location>
        <begin position="56"/>
        <end position="102"/>
    </location>
</feature>
<feature type="compositionally biased region" description="Low complexity" evidence="1">
    <location>
        <begin position="20"/>
        <end position="31"/>
    </location>
</feature>
<evidence type="ECO:0000313" key="2">
    <source>
        <dbReference type="EMBL" id="RPB05135.1"/>
    </source>
</evidence>
<proteinExistence type="predicted"/>
<keyword evidence="3" id="KW-1185">Reference proteome</keyword>
<feature type="region of interest" description="Disordered" evidence="1">
    <location>
        <begin position="20"/>
        <end position="40"/>
    </location>
</feature>
<dbReference type="Proteomes" id="UP000276215">
    <property type="component" value="Unassembled WGS sequence"/>
</dbReference>
<organism evidence="2 3">
    <name type="scientific">Choiromyces venosus 120613-1</name>
    <dbReference type="NCBI Taxonomy" id="1336337"/>
    <lineage>
        <taxon>Eukaryota</taxon>
        <taxon>Fungi</taxon>
        <taxon>Dikarya</taxon>
        <taxon>Ascomycota</taxon>
        <taxon>Pezizomycotina</taxon>
        <taxon>Pezizomycetes</taxon>
        <taxon>Pezizales</taxon>
        <taxon>Tuberaceae</taxon>
        <taxon>Choiromyces</taxon>
    </lineage>
</organism>
<gene>
    <name evidence="2" type="ORF">L873DRAFT_1798115</name>
</gene>
<evidence type="ECO:0000256" key="1">
    <source>
        <dbReference type="SAM" id="MobiDB-lite"/>
    </source>
</evidence>
<protein>
    <submittedName>
        <fullName evidence="2">Uncharacterized protein</fullName>
    </submittedName>
</protein>
<accession>A0A3N4KGZ8</accession>
<dbReference type="AlphaFoldDB" id="A0A3N4KGZ8"/>